<accession>A0A1M5EIG1</accession>
<dbReference type="EMBL" id="FQWD01000001">
    <property type="protein sequence ID" value="SHF78914.1"/>
    <property type="molecule type" value="Genomic_DNA"/>
</dbReference>
<reference evidence="2" key="1">
    <citation type="submission" date="2016-11" db="EMBL/GenBank/DDBJ databases">
        <authorList>
            <person name="Varghese N."/>
            <person name="Submissions S."/>
        </authorList>
    </citation>
    <scope>NUCLEOTIDE SEQUENCE [LARGE SCALE GENOMIC DNA]</scope>
    <source>
        <strain evidence="2">CGMCC 1.8995</strain>
    </source>
</reference>
<evidence type="ECO:0000313" key="1">
    <source>
        <dbReference type="EMBL" id="SHF78914.1"/>
    </source>
</evidence>
<protein>
    <submittedName>
        <fullName evidence="1">Uncharacterized protein</fullName>
    </submittedName>
</protein>
<name>A0A1M5EIG1_9ALTE</name>
<evidence type="ECO:0000313" key="2">
    <source>
        <dbReference type="Proteomes" id="UP000184520"/>
    </source>
</evidence>
<dbReference type="RefSeq" id="WP_073317035.1">
    <property type="nucleotide sequence ID" value="NZ_FQWD01000001.1"/>
</dbReference>
<sequence length="149" mass="16588">MSSARTAKLYDVFYQDKYGSVKLRIIGNVLVSQFEGPCGVRLARNFKRDVIEFVSVLEHQPWAYMSISNGFEAATADALTILTESFMACGSRGCRAEAYVMRSPIARHQVNAMRSKAGLEINDAVFFPDYRSARRHLNTALATSTIPQA</sequence>
<keyword evidence="2" id="KW-1185">Reference proteome</keyword>
<dbReference type="STRING" id="634436.SAMN05216361_0406"/>
<proteinExistence type="predicted"/>
<dbReference type="OrthoDB" id="6306265at2"/>
<gene>
    <name evidence="1" type="ORF">SAMN05216361_0406</name>
</gene>
<organism evidence="1 2">
    <name type="scientific">Marisediminitalea aggregata</name>
    <dbReference type="NCBI Taxonomy" id="634436"/>
    <lineage>
        <taxon>Bacteria</taxon>
        <taxon>Pseudomonadati</taxon>
        <taxon>Pseudomonadota</taxon>
        <taxon>Gammaproteobacteria</taxon>
        <taxon>Alteromonadales</taxon>
        <taxon>Alteromonadaceae</taxon>
        <taxon>Marisediminitalea</taxon>
    </lineage>
</organism>
<dbReference type="Proteomes" id="UP000184520">
    <property type="component" value="Unassembled WGS sequence"/>
</dbReference>
<dbReference type="AlphaFoldDB" id="A0A1M5EIG1"/>